<keyword evidence="1" id="KW-0812">Transmembrane</keyword>
<dbReference type="EMBL" id="JBHTAA010000001">
    <property type="protein sequence ID" value="MFC7202381.1"/>
    <property type="molecule type" value="Genomic_DNA"/>
</dbReference>
<organism evidence="2 3">
    <name type="scientific">Haloferax namakaokahaiae</name>
    <dbReference type="NCBI Taxonomy" id="1748331"/>
    <lineage>
        <taxon>Archaea</taxon>
        <taxon>Methanobacteriati</taxon>
        <taxon>Methanobacteriota</taxon>
        <taxon>Stenosarchaea group</taxon>
        <taxon>Halobacteria</taxon>
        <taxon>Halobacteriales</taxon>
        <taxon>Haloferacaceae</taxon>
        <taxon>Haloferax</taxon>
    </lineage>
</organism>
<evidence type="ECO:0000313" key="2">
    <source>
        <dbReference type="EMBL" id="MFC7202381.1"/>
    </source>
</evidence>
<keyword evidence="1" id="KW-0472">Membrane</keyword>
<protein>
    <recommendedName>
        <fullName evidence="4">Acyl-CoA desaturase</fullName>
    </recommendedName>
</protein>
<dbReference type="RefSeq" id="WP_390221680.1">
    <property type="nucleotide sequence ID" value="NZ_JBHTAA010000001.1"/>
</dbReference>
<proteinExistence type="predicted"/>
<evidence type="ECO:0000313" key="3">
    <source>
        <dbReference type="Proteomes" id="UP001596481"/>
    </source>
</evidence>
<dbReference type="Pfam" id="PF26071">
    <property type="entry name" value="DUF8028"/>
    <property type="match status" value="1"/>
</dbReference>
<evidence type="ECO:0000256" key="1">
    <source>
        <dbReference type="SAM" id="Phobius"/>
    </source>
</evidence>
<name>A0ABD5ZB42_9EURY</name>
<evidence type="ECO:0008006" key="4">
    <source>
        <dbReference type="Google" id="ProtNLM"/>
    </source>
</evidence>
<dbReference type="AlphaFoldDB" id="A0ABD5ZB42"/>
<sequence length="87" mass="9670">MSNSPSTLPRERLVELREMLNEQHVNTGLKVVTAPFRFVGFWAAVALPFLYLPLLFNGLNQSEITVFTALVALNALALIVGHNYARS</sequence>
<reference evidence="2 3" key="1">
    <citation type="journal article" date="2019" name="Int. J. Syst. Evol. Microbiol.">
        <title>The Global Catalogue of Microorganisms (GCM) 10K type strain sequencing project: providing services to taxonomists for standard genome sequencing and annotation.</title>
        <authorList>
            <consortium name="The Broad Institute Genomics Platform"/>
            <consortium name="The Broad Institute Genome Sequencing Center for Infectious Disease"/>
            <person name="Wu L."/>
            <person name="Ma J."/>
        </authorList>
    </citation>
    <scope>NUCLEOTIDE SEQUENCE [LARGE SCALE GENOMIC DNA]</scope>
    <source>
        <strain evidence="2 3">DSM 29988</strain>
    </source>
</reference>
<gene>
    <name evidence="2" type="ORF">ACFQJC_02565</name>
</gene>
<comment type="caution">
    <text evidence="2">The sequence shown here is derived from an EMBL/GenBank/DDBJ whole genome shotgun (WGS) entry which is preliminary data.</text>
</comment>
<keyword evidence="1" id="KW-1133">Transmembrane helix</keyword>
<dbReference type="InterPro" id="IPR058341">
    <property type="entry name" value="DUF8028"/>
</dbReference>
<feature type="transmembrane region" description="Helical" evidence="1">
    <location>
        <begin position="34"/>
        <end position="52"/>
    </location>
</feature>
<keyword evidence="3" id="KW-1185">Reference proteome</keyword>
<dbReference type="Proteomes" id="UP001596481">
    <property type="component" value="Unassembled WGS sequence"/>
</dbReference>
<accession>A0ABD5ZB42</accession>
<feature type="transmembrane region" description="Helical" evidence="1">
    <location>
        <begin position="64"/>
        <end position="85"/>
    </location>
</feature>